<feature type="compositionally biased region" description="Basic and acidic residues" evidence="1">
    <location>
        <begin position="57"/>
        <end position="77"/>
    </location>
</feature>
<evidence type="ECO:0000313" key="2">
    <source>
        <dbReference type="EMBL" id="UPW41314.1"/>
    </source>
</evidence>
<reference evidence="2" key="1">
    <citation type="submission" date="2022-02" db="EMBL/GenBank/DDBJ databases">
        <title>Towards deciphering the DNA virus diversity associated with rodent species in the families Cricetidae and Heteromyidae.</title>
        <authorList>
            <person name="Lund M."/>
            <person name="Larsen B.B."/>
            <person name="Gryseels S."/>
            <person name="Kraberger S."/>
            <person name="Rowsey D.M."/>
            <person name="Steger L."/>
            <person name="Yule K.M."/>
            <person name="Upham N.S."/>
            <person name="Worobey M."/>
            <person name="Van Doorslaer K."/>
            <person name="Varsani A."/>
        </authorList>
    </citation>
    <scope>NUCLEOTIDE SEQUENCE</scope>
    <source>
        <strain evidence="2">UA08Rod_4138</strain>
    </source>
</reference>
<feature type="region of interest" description="Disordered" evidence="1">
    <location>
        <begin position="50"/>
        <end position="77"/>
    </location>
</feature>
<protein>
    <submittedName>
        <fullName evidence="2">Uncharacterized protein</fullName>
    </submittedName>
</protein>
<sequence length="142" mass="16444">MCGFVFTMEKYDYIALTKSTRKHPYVVFIRALDSPERRVKTNLFVENELRSTGAKRGTGEHSEQNTSEQRKDLVRECPRTPKETWLDTARQRAPRASRASDFGYRETGKLPGLPLLDIYRVSNRCLKGNKLRLSRMTKNVTC</sequence>
<evidence type="ECO:0000256" key="1">
    <source>
        <dbReference type="SAM" id="MobiDB-lite"/>
    </source>
</evidence>
<dbReference type="EMBL" id="OM869575">
    <property type="protein sequence ID" value="UPW41314.1"/>
    <property type="molecule type" value="Genomic_DNA"/>
</dbReference>
<organism evidence="2">
    <name type="scientific">Sigmofec virus UA08Rod_4138</name>
    <dbReference type="NCBI Taxonomy" id="2929396"/>
    <lineage>
        <taxon>Viruses</taxon>
        <taxon>Monodnaviria</taxon>
        <taxon>Sangervirae</taxon>
        <taxon>Phixviricota</taxon>
        <taxon>Malgrandaviricetes</taxon>
        <taxon>Petitvirales</taxon>
        <taxon>Microviridae</taxon>
    </lineage>
</organism>
<name>A0A976N134_9VIRU</name>
<proteinExistence type="predicted"/>
<accession>A0A976N134</accession>